<proteinExistence type="predicted"/>
<name>A0ABV9BV59_9ACTN</name>
<sequence length="123" mass="14330">MPTARFFFDAGSGGVLWAVKSEDKEVWGYPVELDRLPISHDFRDGLRRLIDRYDTSLNWDYPPDPGPWREAECRDFNEAVHQTLGRLRTELGPAWQIYDEFDALHEDPDLDRYLADPAGFVRT</sequence>
<dbReference type="RefSeq" id="WP_411951237.1">
    <property type="nucleotide sequence ID" value="NZ_JBHSFS010000025.1"/>
</dbReference>
<comment type="caution">
    <text evidence="1">The sequence shown here is derived from an EMBL/GenBank/DDBJ whole genome shotgun (WGS) entry which is preliminary data.</text>
</comment>
<reference evidence="2" key="1">
    <citation type="journal article" date="2019" name="Int. J. Syst. Evol. Microbiol.">
        <title>The Global Catalogue of Microorganisms (GCM) 10K type strain sequencing project: providing services to taxonomists for standard genome sequencing and annotation.</title>
        <authorList>
            <consortium name="The Broad Institute Genomics Platform"/>
            <consortium name="The Broad Institute Genome Sequencing Center for Infectious Disease"/>
            <person name="Wu L."/>
            <person name="Ma J."/>
        </authorList>
    </citation>
    <scope>NUCLEOTIDE SEQUENCE [LARGE SCALE GENOMIC DNA]</scope>
    <source>
        <strain evidence="2">CECT 8064</strain>
    </source>
</reference>
<dbReference type="EMBL" id="JBHSFS010000025">
    <property type="protein sequence ID" value="MFC4517768.1"/>
    <property type="molecule type" value="Genomic_DNA"/>
</dbReference>
<organism evidence="1 2">
    <name type="scientific">Streptomyces ehimensis</name>
    <dbReference type="NCBI Taxonomy" id="68195"/>
    <lineage>
        <taxon>Bacteria</taxon>
        <taxon>Bacillati</taxon>
        <taxon>Actinomycetota</taxon>
        <taxon>Actinomycetes</taxon>
        <taxon>Kitasatosporales</taxon>
        <taxon>Streptomycetaceae</taxon>
        <taxon>Streptomyces</taxon>
    </lineage>
</organism>
<dbReference type="Proteomes" id="UP001595990">
    <property type="component" value="Unassembled WGS sequence"/>
</dbReference>
<accession>A0ABV9BV59</accession>
<evidence type="ECO:0000313" key="1">
    <source>
        <dbReference type="EMBL" id="MFC4517768.1"/>
    </source>
</evidence>
<keyword evidence="2" id="KW-1185">Reference proteome</keyword>
<gene>
    <name evidence="1" type="ORF">ACFPEN_33300</name>
</gene>
<evidence type="ECO:0000313" key="2">
    <source>
        <dbReference type="Proteomes" id="UP001595990"/>
    </source>
</evidence>
<protein>
    <submittedName>
        <fullName evidence="1">Uncharacterized protein</fullName>
    </submittedName>
</protein>